<reference evidence="2" key="1">
    <citation type="journal article" date="2021" name="Nat. Commun.">
        <title>Genetic determinants of endophytism in the Arabidopsis root mycobiome.</title>
        <authorList>
            <person name="Mesny F."/>
            <person name="Miyauchi S."/>
            <person name="Thiergart T."/>
            <person name="Pickel B."/>
            <person name="Atanasova L."/>
            <person name="Karlsson M."/>
            <person name="Huettel B."/>
            <person name="Barry K.W."/>
            <person name="Haridas S."/>
            <person name="Chen C."/>
            <person name="Bauer D."/>
            <person name="Andreopoulos W."/>
            <person name="Pangilinan J."/>
            <person name="LaButti K."/>
            <person name="Riley R."/>
            <person name="Lipzen A."/>
            <person name="Clum A."/>
            <person name="Drula E."/>
            <person name="Henrissat B."/>
            <person name="Kohler A."/>
            <person name="Grigoriev I.V."/>
            <person name="Martin F.M."/>
            <person name="Hacquard S."/>
        </authorList>
    </citation>
    <scope>NUCLEOTIDE SEQUENCE</scope>
    <source>
        <strain evidence="2">MPI-CAGE-AT-0147</strain>
    </source>
</reference>
<feature type="compositionally biased region" description="Basic residues" evidence="1">
    <location>
        <begin position="8"/>
        <end position="17"/>
    </location>
</feature>
<gene>
    <name evidence="2" type="ORF">EDB81DRAFT_472481</name>
</gene>
<evidence type="ECO:0000313" key="2">
    <source>
        <dbReference type="EMBL" id="KAH7148725.1"/>
    </source>
</evidence>
<accession>A0A9P9F010</accession>
<dbReference type="Proteomes" id="UP000738349">
    <property type="component" value="Unassembled WGS sequence"/>
</dbReference>
<feature type="region of interest" description="Disordered" evidence="1">
    <location>
        <begin position="1"/>
        <end position="42"/>
    </location>
</feature>
<evidence type="ECO:0000256" key="1">
    <source>
        <dbReference type="SAM" id="MobiDB-lite"/>
    </source>
</evidence>
<organism evidence="2 3">
    <name type="scientific">Dactylonectria macrodidyma</name>
    <dbReference type="NCBI Taxonomy" id="307937"/>
    <lineage>
        <taxon>Eukaryota</taxon>
        <taxon>Fungi</taxon>
        <taxon>Dikarya</taxon>
        <taxon>Ascomycota</taxon>
        <taxon>Pezizomycotina</taxon>
        <taxon>Sordariomycetes</taxon>
        <taxon>Hypocreomycetidae</taxon>
        <taxon>Hypocreales</taxon>
        <taxon>Nectriaceae</taxon>
        <taxon>Dactylonectria</taxon>
    </lineage>
</organism>
<evidence type="ECO:0000313" key="3">
    <source>
        <dbReference type="Proteomes" id="UP000738349"/>
    </source>
</evidence>
<sequence>MTLMGRNRSGRAQHFKSNKSSPMTGDHQPMEMAPKSTSQPTNHSICRLPNMVVSHKAASFHTRALSASSHPRPSTRFALVIVAVHALVSGQTMRYTHLDWWQAEPPRTGSRPACTEPLNRIVGRQQRPFPTHWASDRRRRHSRLAAVLVACPHPLTPVTWRWGSRETRRHGRDPWMSHGAIEAPRAGGVQGVAAANRVVQVLRSSSSIPSFQVLISPSAA</sequence>
<protein>
    <submittedName>
        <fullName evidence="2">Uncharacterized protein</fullName>
    </submittedName>
</protein>
<dbReference type="EMBL" id="JAGMUV010000007">
    <property type="protein sequence ID" value="KAH7148725.1"/>
    <property type="molecule type" value="Genomic_DNA"/>
</dbReference>
<proteinExistence type="predicted"/>
<dbReference type="AlphaFoldDB" id="A0A9P9F010"/>
<name>A0A9P9F010_9HYPO</name>
<comment type="caution">
    <text evidence="2">The sequence shown here is derived from an EMBL/GenBank/DDBJ whole genome shotgun (WGS) entry which is preliminary data.</text>
</comment>
<keyword evidence="3" id="KW-1185">Reference proteome</keyword>